<dbReference type="RefSeq" id="XP_019969857.1">
    <property type="nucleotide sequence ID" value="XM_020114139.1"/>
</dbReference>
<feature type="non-terminal residue" evidence="1">
    <location>
        <position position="1"/>
    </location>
</feature>
<dbReference type="GeneID" id="30953504"/>
<name>A0A151L3L1_PLARE</name>
<dbReference type="InterPro" id="IPR021109">
    <property type="entry name" value="Peptidase_aspartic_dom_sf"/>
</dbReference>
<evidence type="ECO:0000313" key="2">
    <source>
        <dbReference type="Proteomes" id="UP000076359"/>
    </source>
</evidence>
<reference evidence="1 2" key="1">
    <citation type="journal article" date="2016" name="Nat. Commun.">
        <title>Genomes of cryptic chimpanzee Plasmodium species reveal key evolutionary events leading to human malaria.</title>
        <authorList>
            <person name="Sundararaman S.A."/>
            <person name="Plenderleith L.J."/>
            <person name="Liu W."/>
            <person name="Loy D.E."/>
            <person name="Learn G.H."/>
            <person name="Li Y."/>
            <person name="Shaw K.S."/>
            <person name="Ayouba A."/>
            <person name="Peeters M."/>
            <person name="Speede S."/>
            <person name="Shaw G.M."/>
            <person name="Bushman F.D."/>
            <person name="Brisson D."/>
            <person name="Rayner J.C."/>
            <person name="Sharp P.M."/>
            <person name="Hahn B.H."/>
        </authorList>
    </citation>
    <scope>NUCLEOTIDE SEQUENCE [LARGE SCALE GENOMIC DNA]</scope>
    <source>
        <strain evidence="1 2">SY57</strain>
    </source>
</reference>
<gene>
    <name evidence="1" type="ORF">PRSY57_0003900C</name>
</gene>
<dbReference type="EMBL" id="LVLA01000067">
    <property type="protein sequence ID" value="KYN93550.1"/>
    <property type="molecule type" value="Genomic_DNA"/>
</dbReference>
<proteinExistence type="predicted"/>
<protein>
    <submittedName>
        <fullName evidence="1">Plasmepsin VI</fullName>
    </submittedName>
</protein>
<comment type="caution">
    <text evidence="1">The sequence shown here is derived from an EMBL/GenBank/DDBJ whole genome shotgun (WGS) entry which is preliminary data.</text>
</comment>
<dbReference type="KEGG" id="prei:PRSY57_0003900C"/>
<accession>A0A151L3L1</accession>
<organism evidence="1 2">
    <name type="scientific">Plasmodium reichenowi</name>
    <dbReference type="NCBI Taxonomy" id="5854"/>
    <lineage>
        <taxon>Eukaryota</taxon>
        <taxon>Sar</taxon>
        <taxon>Alveolata</taxon>
        <taxon>Apicomplexa</taxon>
        <taxon>Aconoidasida</taxon>
        <taxon>Haemosporida</taxon>
        <taxon>Plasmodiidae</taxon>
        <taxon>Plasmodium</taxon>
        <taxon>Plasmodium (Laverania)</taxon>
    </lineage>
</organism>
<dbReference type="Proteomes" id="UP000076359">
    <property type="component" value="Unassembled WGS sequence"/>
</dbReference>
<sequence length="27" mass="3284">NSFIRKYYTIFDNDHKLIGLIEANHNF</sequence>
<dbReference type="SUPFAM" id="SSF50630">
    <property type="entry name" value="Acid proteases"/>
    <property type="match status" value="1"/>
</dbReference>
<dbReference type="AlphaFoldDB" id="A0A151L3L1"/>
<evidence type="ECO:0000313" key="1">
    <source>
        <dbReference type="EMBL" id="KYN93550.1"/>
    </source>
</evidence>